<dbReference type="GO" id="GO:0030295">
    <property type="term" value="F:protein kinase activator activity"/>
    <property type="evidence" value="ECO:0007669"/>
    <property type="project" value="TreeGrafter"/>
</dbReference>
<dbReference type="InterPro" id="IPR036097">
    <property type="entry name" value="HisK_dim/P_sf"/>
</dbReference>
<evidence type="ECO:0000313" key="8">
    <source>
        <dbReference type="Proteomes" id="UP000266568"/>
    </source>
</evidence>
<dbReference type="InterPro" id="IPR036890">
    <property type="entry name" value="HATPase_C_sf"/>
</dbReference>
<dbReference type="CDD" id="cd00082">
    <property type="entry name" value="HisKA"/>
    <property type="match status" value="1"/>
</dbReference>
<dbReference type="SUPFAM" id="SSF47384">
    <property type="entry name" value="Homodimeric domain of signal transducing histidine kinase"/>
    <property type="match status" value="1"/>
</dbReference>
<dbReference type="EMBL" id="QXDC01000002">
    <property type="protein sequence ID" value="RIA46588.1"/>
    <property type="molecule type" value="Genomic_DNA"/>
</dbReference>
<reference evidence="7 8" key="1">
    <citation type="submission" date="2018-08" db="EMBL/GenBank/DDBJ databases">
        <title>Genomic Encyclopedia of Type Strains, Phase IV (KMG-IV): sequencing the most valuable type-strain genomes for metagenomic binning, comparative biology and taxonomic classification.</title>
        <authorList>
            <person name="Goeker M."/>
        </authorList>
    </citation>
    <scope>NUCLEOTIDE SEQUENCE [LARGE SCALE GENOMIC DNA]</scope>
    <source>
        <strain evidence="7 8">DSM 25527</strain>
    </source>
</reference>
<evidence type="ECO:0000259" key="6">
    <source>
        <dbReference type="PROSITE" id="PS50109"/>
    </source>
</evidence>
<protein>
    <recommendedName>
        <fullName evidence="2">histidine kinase</fullName>
        <ecNumber evidence="2">2.7.13.3</ecNumber>
    </recommendedName>
</protein>
<organism evidence="7 8">
    <name type="scientific">Hephaestia caeni</name>
    <dbReference type="NCBI Taxonomy" id="645617"/>
    <lineage>
        <taxon>Bacteria</taxon>
        <taxon>Pseudomonadati</taxon>
        <taxon>Pseudomonadota</taxon>
        <taxon>Alphaproteobacteria</taxon>
        <taxon>Sphingomonadales</taxon>
        <taxon>Sphingomonadaceae</taxon>
        <taxon>Hephaestia</taxon>
    </lineage>
</organism>
<evidence type="ECO:0000256" key="3">
    <source>
        <dbReference type="ARBA" id="ARBA00022679"/>
    </source>
</evidence>
<dbReference type="SUPFAM" id="SSF55874">
    <property type="entry name" value="ATPase domain of HSP90 chaperone/DNA topoisomerase II/histidine kinase"/>
    <property type="match status" value="1"/>
</dbReference>
<dbReference type="Pfam" id="PF00512">
    <property type="entry name" value="HisKA"/>
    <property type="match status" value="1"/>
</dbReference>
<dbReference type="SMART" id="SM00388">
    <property type="entry name" value="HisKA"/>
    <property type="match status" value="1"/>
</dbReference>
<comment type="caution">
    <text evidence="7">The sequence shown here is derived from an EMBL/GenBank/DDBJ whole genome shotgun (WGS) entry which is preliminary data.</text>
</comment>
<dbReference type="InterPro" id="IPR050351">
    <property type="entry name" value="BphY/WalK/GraS-like"/>
</dbReference>
<keyword evidence="4" id="KW-0418">Kinase</keyword>
<feature type="region of interest" description="Disordered" evidence="5">
    <location>
        <begin position="147"/>
        <end position="168"/>
    </location>
</feature>
<dbReference type="GO" id="GO:0000156">
    <property type="term" value="F:phosphorelay response regulator activity"/>
    <property type="evidence" value="ECO:0007669"/>
    <property type="project" value="TreeGrafter"/>
</dbReference>
<sequence length="585" mass="61560">MRFDDSLDTVLSADMSTPSGIESAWRQLVDLIGRRRVPANEQTLGRLAAIREAVPLPVRVASARAIAHGEPPAALVQFFAVDDGAVVAPLLRTARLADEGWIAVLPALSPMGRSLLRHRRDLGGRVGRALESFGSVDFVLPTAAPVSGDDVAEPETPAPLEVPPSSSPSSFVSLGDAALALPVVAEALRQHGEGENEDEAAPPDAEPDGAFQIAELVARIDAFQRRRGQVRDSGESTADAVATAPLAAFDFEADEGGVVRWVSGIERAPIIGLSLLHGATAGSQVDGVAAGAFRRRAPFTDARLEIEGTSRAGGAWRISAIPIFEPLTGRFAGYRGTARRPRADESAAPRTAGIVPDSLRQLVHELRTPTSAIAGFAEMIEAEILGPVADPYRERAAAIRRQARDLLVAIEDLDTAARIEGRALDLRPATVALRPLLDTVAADLAPLAELRGTGLDIAPDMPDLDVLGDALALERLIGRLLAALVAAGARDERIGIEARQDDGRIVIVIDRPRGLAGYSGEALLAIDAEQEATLDGAPLLGTGFSLRLARNLAAELGGKLTIGAERLTLRLPTARIDDVGQVSGH</sequence>
<feature type="domain" description="Histidine kinase" evidence="6">
    <location>
        <begin position="361"/>
        <end position="562"/>
    </location>
</feature>
<keyword evidence="3" id="KW-0808">Transferase</keyword>
<dbReference type="PANTHER" id="PTHR42878:SF14">
    <property type="entry name" value="OSMOLARITY TWO-COMPONENT SYSTEM PROTEIN SSK1"/>
    <property type="match status" value="1"/>
</dbReference>
<dbReference type="InterPro" id="IPR005467">
    <property type="entry name" value="His_kinase_dom"/>
</dbReference>
<dbReference type="Proteomes" id="UP000266568">
    <property type="component" value="Unassembled WGS sequence"/>
</dbReference>
<keyword evidence="8" id="KW-1185">Reference proteome</keyword>
<gene>
    <name evidence="7" type="ORF">DFR49_1133</name>
</gene>
<name>A0A397PCA2_9SPHN</name>
<evidence type="ECO:0000256" key="2">
    <source>
        <dbReference type="ARBA" id="ARBA00012438"/>
    </source>
</evidence>
<dbReference type="Gene3D" id="3.30.565.10">
    <property type="entry name" value="Histidine kinase-like ATPase, C-terminal domain"/>
    <property type="match status" value="1"/>
</dbReference>
<comment type="catalytic activity">
    <reaction evidence="1">
        <text>ATP + protein L-histidine = ADP + protein N-phospho-L-histidine.</text>
        <dbReference type="EC" id="2.7.13.3"/>
    </reaction>
</comment>
<dbReference type="GO" id="GO:0000155">
    <property type="term" value="F:phosphorelay sensor kinase activity"/>
    <property type="evidence" value="ECO:0007669"/>
    <property type="project" value="InterPro"/>
</dbReference>
<proteinExistence type="predicted"/>
<dbReference type="Gene3D" id="1.10.287.130">
    <property type="match status" value="1"/>
</dbReference>
<dbReference type="RefSeq" id="WP_245968254.1">
    <property type="nucleotide sequence ID" value="NZ_QXDC01000002.1"/>
</dbReference>
<dbReference type="PANTHER" id="PTHR42878">
    <property type="entry name" value="TWO-COMPONENT HISTIDINE KINASE"/>
    <property type="match status" value="1"/>
</dbReference>
<evidence type="ECO:0000256" key="1">
    <source>
        <dbReference type="ARBA" id="ARBA00000085"/>
    </source>
</evidence>
<evidence type="ECO:0000256" key="5">
    <source>
        <dbReference type="SAM" id="MobiDB-lite"/>
    </source>
</evidence>
<dbReference type="AlphaFoldDB" id="A0A397PCA2"/>
<dbReference type="EC" id="2.7.13.3" evidence="2"/>
<evidence type="ECO:0000313" key="7">
    <source>
        <dbReference type="EMBL" id="RIA46588.1"/>
    </source>
</evidence>
<dbReference type="PROSITE" id="PS50109">
    <property type="entry name" value="HIS_KIN"/>
    <property type="match status" value="1"/>
</dbReference>
<dbReference type="GO" id="GO:0007234">
    <property type="term" value="P:osmosensory signaling via phosphorelay pathway"/>
    <property type="evidence" value="ECO:0007669"/>
    <property type="project" value="TreeGrafter"/>
</dbReference>
<feature type="compositionally biased region" description="Pro residues" evidence="5">
    <location>
        <begin position="156"/>
        <end position="166"/>
    </location>
</feature>
<dbReference type="InterPro" id="IPR003661">
    <property type="entry name" value="HisK_dim/P_dom"/>
</dbReference>
<evidence type="ECO:0000256" key="4">
    <source>
        <dbReference type="ARBA" id="ARBA00022777"/>
    </source>
</evidence>
<accession>A0A397PCA2</accession>